<dbReference type="InterPro" id="IPR004518">
    <property type="entry name" value="MazG-like_dom"/>
</dbReference>
<dbReference type="Pfam" id="PF03819">
    <property type="entry name" value="MazG"/>
    <property type="match status" value="1"/>
</dbReference>
<reference evidence="2" key="1">
    <citation type="journal article" date="2015" name="Nature">
        <title>Complex archaea that bridge the gap between prokaryotes and eukaryotes.</title>
        <authorList>
            <person name="Spang A."/>
            <person name="Saw J.H."/>
            <person name="Jorgensen S.L."/>
            <person name="Zaremba-Niedzwiedzka K."/>
            <person name="Martijn J."/>
            <person name="Lind A.E."/>
            <person name="van Eijk R."/>
            <person name="Schleper C."/>
            <person name="Guy L."/>
            <person name="Ettema T.J."/>
        </authorList>
    </citation>
    <scope>NUCLEOTIDE SEQUENCE</scope>
</reference>
<accession>A0A0F9K7F4</accession>
<protein>
    <recommendedName>
        <fullName evidence="1">NTP pyrophosphohydrolase MazG-like domain-containing protein</fullName>
    </recommendedName>
</protein>
<dbReference type="PIRSF" id="PIRSF006639">
    <property type="entry name" value="UCP006639_pph"/>
    <property type="match status" value="1"/>
</dbReference>
<gene>
    <name evidence="2" type="ORF">LCGC14_1365330</name>
</gene>
<name>A0A0F9K7F4_9ZZZZ</name>
<dbReference type="EMBL" id="LAZR01008574">
    <property type="protein sequence ID" value="KKM77898.1"/>
    <property type="molecule type" value="Genomic_DNA"/>
</dbReference>
<sequence length="119" mass="13896">MTFNDYQKQAMETLIFNNKIKYYDEDNDKILARLVLGIAGEAGEVSEKMKKWLRGDYSYGYSIFKKDIKKELGDLLWYIAVVAKRLDYRYNLDNIAQANLEKLAKRKKEGKIKGSGDNR</sequence>
<dbReference type="InterPro" id="IPR011379">
    <property type="entry name" value="MazG-related_GP37"/>
</dbReference>
<evidence type="ECO:0000313" key="2">
    <source>
        <dbReference type="EMBL" id="KKM77898.1"/>
    </source>
</evidence>
<dbReference type="CDD" id="cd11541">
    <property type="entry name" value="NTP-PPase_u4"/>
    <property type="match status" value="1"/>
</dbReference>
<dbReference type="SUPFAM" id="SSF101386">
    <property type="entry name" value="all-alpha NTP pyrophosphatases"/>
    <property type="match status" value="1"/>
</dbReference>
<comment type="caution">
    <text evidence="2">The sequence shown here is derived from an EMBL/GenBank/DDBJ whole genome shotgun (WGS) entry which is preliminary data.</text>
</comment>
<proteinExistence type="predicted"/>
<evidence type="ECO:0000259" key="1">
    <source>
        <dbReference type="Pfam" id="PF03819"/>
    </source>
</evidence>
<organism evidence="2">
    <name type="scientific">marine sediment metagenome</name>
    <dbReference type="NCBI Taxonomy" id="412755"/>
    <lineage>
        <taxon>unclassified sequences</taxon>
        <taxon>metagenomes</taxon>
        <taxon>ecological metagenomes</taxon>
    </lineage>
</organism>
<dbReference type="Gene3D" id="1.10.287.1080">
    <property type="entry name" value="MazG-like"/>
    <property type="match status" value="1"/>
</dbReference>
<feature type="domain" description="NTP pyrophosphohydrolase MazG-like" evidence="1">
    <location>
        <begin position="34"/>
        <end position="109"/>
    </location>
</feature>
<dbReference type="AlphaFoldDB" id="A0A0F9K7F4"/>